<dbReference type="EMBL" id="JAVDYB010000001">
    <property type="protein sequence ID" value="MDR7280912.1"/>
    <property type="molecule type" value="Genomic_DNA"/>
</dbReference>
<name>A0AAE3YX96_9ACTN</name>
<proteinExistence type="predicted"/>
<accession>A0AAE3YX96</accession>
<dbReference type="Pfam" id="PF17765">
    <property type="entry name" value="MLTR_LBD"/>
    <property type="match status" value="1"/>
</dbReference>
<protein>
    <submittedName>
        <fullName evidence="2">Transcriptional regulator with XRE-family HTH domain</fullName>
    </submittedName>
</protein>
<dbReference type="PROSITE" id="PS50943">
    <property type="entry name" value="HTH_CROC1"/>
    <property type="match status" value="1"/>
</dbReference>
<organism evidence="2 3">
    <name type="scientific">Catenuloplanes atrovinosus</name>
    <dbReference type="NCBI Taxonomy" id="137266"/>
    <lineage>
        <taxon>Bacteria</taxon>
        <taxon>Bacillati</taxon>
        <taxon>Actinomycetota</taxon>
        <taxon>Actinomycetes</taxon>
        <taxon>Micromonosporales</taxon>
        <taxon>Micromonosporaceae</taxon>
        <taxon>Catenuloplanes</taxon>
    </lineage>
</organism>
<dbReference type="Gene3D" id="3.30.450.180">
    <property type="match status" value="1"/>
</dbReference>
<dbReference type="Gene3D" id="1.10.260.40">
    <property type="entry name" value="lambda repressor-like DNA-binding domains"/>
    <property type="match status" value="1"/>
</dbReference>
<gene>
    <name evidence="2" type="ORF">J2S41_007690</name>
</gene>
<keyword evidence="3" id="KW-1185">Reference proteome</keyword>
<evidence type="ECO:0000259" key="1">
    <source>
        <dbReference type="PROSITE" id="PS50943"/>
    </source>
</evidence>
<reference evidence="2" key="1">
    <citation type="submission" date="2023-07" db="EMBL/GenBank/DDBJ databases">
        <title>Sequencing the genomes of 1000 actinobacteria strains.</title>
        <authorList>
            <person name="Klenk H.-P."/>
        </authorList>
    </citation>
    <scope>NUCLEOTIDE SEQUENCE</scope>
    <source>
        <strain evidence="2">DSM 44707</strain>
    </source>
</reference>
<dbReference type="Proteomes" id="UP001183643">
    <property type="component" value="Unassembled WGS sequence"/>
</dbReference>
<dbReference type="PANTHER" id="PTHR35010:SF4">
    <property type="entry name" value="BLL5781 PROTEIN"/>
    <property type="match status" value="1"/>
</dbReference>
<dbReference type="RefSeq" id="WP_310375733.1">
    <property type="nucleotide sequence ID" value="NZ_JAVDYB010000001.1"/>
</dbReference>
<dbReference type="GO" id="GO:0003677">
    <property type="term" value="F:DNA binding"/>
    <property type="evidence" value="ECO:0007669"/>
    <property type="project" value="InterPro"/>
</dbReference>
<sequence>MTIAAEPEPAGRVLRRWRERRRLSQLELSIRAEISTRHLSFIETGRSRPTPEMILRLADQLDMPLRERNAALLAGGYAPRYPRSELGAPELAEVRAALRSVLTGHEPYPALVLNRWWELLDGNAAVPPLVEGAAAHLLEPPVNVLRLTLHPDGLARRIVNLAQWRAHLLGQLRRRADHLGDDRLAGLHEELLAYPGGLDHAVPAQRVVLPLRLRVEGGEAALFSVASRVETAADVTVEELTIETFYPADAATAELFRTRLS</sequence>
<dbReference type="SUPFAM" id="SSF47413">
    <property type="entry name" value="lambda repressor-like DNA-binding domains"/>
    <property type="match status" value="1"/>
</dbReference>
<dbReference type="Pfam" id="PF13560">
    <property type="entry name" value="HTH_31"/>
    <property type="match status" value="1"/>
</dbReference>
<evidence type="ECO:0000313" key="3">
    <source>
        <dbReference type="Proteomes" id="UP001183643"/>
    </source>
</evidence>
<dbReference type="InterPro" id="IPR041413">
    <property type="entry name" value="MLTR_LBD"/>
</dbReference>
<dbReference type="PANTHER" id="PTHR35010">
    <property type="entry name" value="BLL4672 PROTEIN-RELATED"/>
    <property type="match status" value="1"/>
</dbReference>
<dbReference type="InterPro" id="IPR001387">
    <property type="entry name" value="Cro/C1-type_HTH"/>
</dbReference>
<feature type="domain" description="HTH cro/C1-type" evidence="1">
    <location>
        <begin position="14"/>
        <end position="68"/>
    </location>
</feature>
<evidence type="ECO:0000313" key="2">
    <source>
        <dbReference type="EMBL" id="MDR7280912.1"/>
    </source>
</evidence>
<dbReference type="InterPro" id="IPR010982">
    <property type="entry name" value="Lambda_DNA-bd_dom_sf"/>
</dbReference>
<comment type="caution">
    <text evidence="2">The sequence shown here is derived from an EMBL/GenBank/DDBJ whole genome shotgun (WGS) entry which is preliminary data.</text>
</comment>
<dbReference type="SMART" id="SM00530">
    <property type="entry name" value="HTH_XRE"/>
    <property type="match status" value="1"/>
</dbReference>
<dbReference type="CDD" id="cd00093">
    <property type="entry name" value="HTH_XRE"/>
    <property type="match status" value="1"/>
</dbReference>
<dbReference type="AlphaFoldDB" id="A0AAE3YX96"/>